<protein>
    <submittedName>
        <fullName evidence="2">Uncharacterized protein</fullName>
    </submittedName>
</protein>
<organism evidence="1 2">
    <name type="scientific">Ascaris lumbricoides</name>
    <name type="common">Giant roundworm</name>
    <dbReference type="NCBI Taxonomy" id="6252"/>
    <lineage>
        <taxon>Eukaryota</taxon>
        <taxon>Metazoa</taxon>
        <taxon>Ecdysozoa</taxon>
        <taxon>Nematoda</taxon>
        <taxon>Chromadorea</taxon>
        <taxon>Rhabditida</taxon>
        <taxon>Spirurina</taxon>
        <taxon>Ascaridomorpha</taxon>
        <taxon>Ascaridoidea</taxon>
        <taxon>Ascarididae</taxon>
        <taxon>Ascaris</taxon>
    </lineage>
</organism>
<reference evidence="2" key="1">
    <citation type="submission" date="2017-02" db="UniProtKB">
        <authorList>
            <consortium name="WormBaseParasite"/>
        </authorList>
    </citation>
    <scope>IDENTIFICATION</scope>
</reference>
<evidence type="ECO:0000313" key="1">
    <source>
        <dbReference type="Proteomes" id="UP000036681"/>
    </source>
</evidence>
<dbReference type="Proteomes" id="UP000036681">
    <property type="component" value="Unplaced"/>
</dbReference>
<evidence type="ECO:0000313" key="2">
    <source>
        <dbReference type="WBParaSite" id="ALUE_0001333301-mRNA-1"/>
    </source>
</evidence>
<name>A0A0M3I7V4_ASCLU</name>
<dbReference type="AlphaFoldDB" id="A0A0M3I7V4"/>
<keyword evidence="1" id="KW-1185">Reference proteome</keyword>
<proteinExistence type="predicted"/>
<accession>A0A0M3I7V4</accession>
<sequence length="58" mass="6353">MATTSISHNFDDDLFSVTELSPLSPDGFRGVVPGCAAFRAPLPILETKKCNTITQKKW</sequence>
<dbReference type="WBParaSite" id="ALUE_0001333301-mRNA-1">
    <property type="protein sequence ID" value="ALUE_0001333301-mRNA-1"/>
    <property type="gene ID" value="ALUE_0001333301"/>
</dbReference>